<dbReference type="EMBL" id="BMAR01000011">
    <property type="protein sequence ID" value="GFR46046.1"/>
    <property type="molecule type" value="Genomic_DNA"/>
</dbReference>
<evidence type="ECO:0000256" key="1">
    <source>
        <dbReference type="ARBA" id="ARBA00004167"/>
    </source>
</evidence>
<dbReference type="PROSITE" id="PS51212">
    <property type="entry name" value="WSC"/>
    <property type="match status" value="1"/>
</dbReference>
<comment type="caution">
    <text evidence="11">The sequence shown here is derived from an EMBL/GenBank/DDBJ whole genome shotgun (WGS) entry which is preliminary data.</text>
</comment>
<evidence type="ECO:0000256" key="2">
    <source>
        <dbReference type="ARBA" id="ARBA00022692"/>
    </source>
</evidence>
<dbReference type="GO" id="GO:0005886">
    <property type="term" value="C:plasma membrane"/>
    <property type="evidence" value="ECO:0007669"/>
    <property type="project" value="TreeGrafter"/>
</dbReference>
<evidence type="ECO:0000256" key="8">
    <source>
        <dbReference type="SAM" id="Phobius"/>
    </source>
</evidence>
<feature type="region of interest" description="Disordered" evidence="7">
    <location>
        <begin position="739"/>
        <end position="764"/>
    </location>
</feature>
<keyword evidence="5 8" id="KW-0472">Membrane</keyword>
<dbReference type="PROSITE" id="PS50222">
    <property type="entry name" value="EF_HAND_2"/>
    <property type="match status" value="1"/>
</dbReference>
<dbReference type="PANTHER" id="PTHR24269:SF16">
    <property type="entry name" value="PROTEIN SLG1"/>
    <property type="match status" value="1"/>
</dbReference>
<feature type="compositionally biased region" description="Pro residues" evidence="7">
    <location>
        <begin position="387"/>
        <end position="404"/>
    </location>
</feature>
<evidence type="ECO:0000256" key="3">
    <source>
        <dbReference type="ARBA" id="ARBA00022729"/>
    </source>
</evidence>
<dbReference type="GO" id="GO:0005509">
    <property type="term" value="F:calcium ion binding"/>
    <property type="evidence" value="ECO:0007669"/>
    <property type="project" value="InterPro"/>
</dbReference>
<dbReference type="InterPro" id="IPR002048">
    <property type="entry name" value="EF_hand_dom"/>
</dbReference>
<comment type="subcellular location">
    <subcellularLocation>
        <location evidence="1">Membrane</location>
        <topology evidence="1">Single-pass membrane protein</topology>
    </subcellularLocation>
</comment>
<evidence type="ECO:0000256" key="4">
    <source>
        <dbReference type="ARBA" id="ARBA00022989"/>
    </source>
</evidence>
<evidence type="ECO:0000256" key="6">
    <source>
        <dbReference type="ARBA" id="ARBA00023180"/>
    </source>
</evidence>
<dbReference type="AlphaFoldDB" id="A0AAD3DQ74"/>
<dbReference type="PROSITE" id="PS00018">
    <property type="entry name" value="EF_HAND_1"/>
    <property type="match status" value="1"/>
</dbReference>
<sequence length="1280" mass="138489">MSGIGQDAQGPPQATSADAQVPSVPPNVLFAPNKVAPDPEIKTDGPRGPAGKSDEAAAAWTPPAGVNMADVISGGPEPTRTKIAKYLQQFDKNQDGHIDVDELTNLVQGYALERQSKKMLIRVIIALVIFGILLVGALTGMTWGVVFALKDSKIKNGVMYDADAPDQVIQVANNELTVVGGVLVNRQALATSASVAISAAAAANGTTTGSAASSSSGGVDGSAVLRTATFVGTPQKFTSEVSVRALMELKYLYIQGAGQVEVALIVLGVARVPVANSVHGTVVKIITMAGTITLDGTAIDFDEVLAPIFVEAGFIVSTSRRSLLGIYDILGFFNYIEDVNVFNLPSGEPRPRLPSGNFRMRLQIYEQCSIPMKPKVDRCAYLLPAAPATPPPPGERSPPPPPMQFPDYDSPTAPPPASPPGASSGRRRLQQTTPTGTPYSSIQQPNYPNPPPADFASPPGGDWFSATPQYNLSAGAWADLAGTVVINRTRYMVHTESSTLWNGLVRTVYQFSQFPDFMRVEVANNDTGVLHSWVQQVSSSGGQLLLGSTYHCGIKPYSLAAHSFGNPNETLVNFTFVGYDEHQNRSARHFRLVVKQPERQSFLANASLPPPPKTITVDYWDSRSGGIPLGFEFNHPWLGRTMIQVTDFVQLNGEEVDPGDFIFPLEDPANSVCTNDTTIPRLISAFDSPDPYDSAGVAAATGVVNQRRLMRQLESWRDQDDNAVAQDDDGLVIIHSSSSSTASTSSGAGGTALASSWSTRSGSSSGLRRRRLLTSKNEEMFAFASFTALDKDLWCGGTDVNLYKIEVKPCEFAIAFAGATGDYPYIEFGCGGGLPGLPLDLTGHVNVDLCPSNTFVEGCLELSLGLKGLIEMVAKVEEDGMLGEFLDMITMLSLEVCAGYNFNEKFGYVTGHLSLSVIVVKAELIVTINIIPTRVWIESVNFKVSLGINLFVWSYWSEVGDWKFAENYIIWGEPLPEEDPAPGSPSPVAAPQKYIPMLRTKGMNTFYLGCYKDAQFEGRIIPNGRLDIGKTVTVANCRAAAIKNGYRFFGLENGNECWMTNDIWTTTRNGQTYDTQCNLKCTDGSKCGGNLAMSLYDSGYLGCFKDSFDRLVHSFRFSDPPQVYAAYRGNMTIDKCRAEALKYGFEYYSLQAGSECWATNAIAHATQNGPSSRCTQSCQGYANDWLAQNPLSVYPEPCGGPFANLLFSTVPDVARIPFRGTDSPTAWVGCYNDLPEDPLMVLVMESNTSMNAQLCRWKANEYGFRYFAVQTAPCAWAPTT</sequence>
<dbReference type="PANTHER" id="PTHR24269">
    <property type="entry name" value="KREMEN PROTEIN"/>
    <property type="match status" value="1"/>
</dbReference>
<proteinExistence type="predicted"/>
<evidence type="ECO:0000313" key="11">
    <source>
        <dbReference type="EMBL" id="GFR46046.1"/>
    </source>
</evidence>
<evidence type="ECO:0000259" key="9">
    <source>
        <dbReference type="PROSITE" id="PS50222"/>
    </source>
</evidence>
<feature type="region of interest" description="Disordered" evidence="7">
    <location>
        <begin position="1"/>
        <end position="60"/>
    </location>
</feature>
<evidence type="ECO:0000256" key="5">
    <source>
        <dbReference type="ARBA" id="ARBA00023136"/>
    </source>
</evidence>
<evidence type="ECO:0008006" key="13">
    <source>
        <dbReference type="Google" id="ProtNLM"/>
    </source>
</evidence>
<name>A0AAD3DQ74_9CHLO</name>
<keyword evidence="2 8" id="KW-0812">Transmembrane</keyword>
<gene>
    <name evidence="11" type="ORF">Agub_g7515</name>
</gene>
<accession>A0AAD3DQ74</accession>
<keyword evidence="12" id="KW-1185">Reference proteome</keyword>
<feature type="domain" description="EF-hand" evidence="9">
    <location>
        <begin position="78"/>
        <end position="113"/>
    </location>
</feature>
<dbReference type="InterPro" id="IPR051836">
    <property type="entry name" value="Kremen_rcpt"/>
</dbReference>
<feature type="region of interest" description="Disordered" evidence="7">
    <location>
        <begin position="387"/>
        <end position="461"/>
    </location>
</feature>
<feature type="compositionally biased region" description="Polar residues" evidence="7">
    <location>
        <begin position="430"/>
        <end position="446"/>
    </location>
</feature>
<feature type="domain" description="WSC" evidence="10">
    <location>
        <begin position="1097"/>
        <end position="1210"/>
    </location>
</feature>
<feature type="transmembrane region" description="Helical" evidence="8">
    <location>
        <begin position="123"/>
        <end position="149"/>
    </location>
</feature>
<dbReference type="Pfam" id="PF01822">
    <property type="entry name" value="WSC"/>
    <property type="match status" value="2"/>
</dbReference>
<keyword evidence="3" id="KW-0732">Signal</keyword>
<protein>
    <recommendedName>
        <fullName evidence="13">EF-hand domain-containing protein</fullName>
    </recommendedName>
</protein>
<dbReference type="Proteomes" id="UP001054857">
    <property type="component" value="Unassembled WGS sequence"/>
</dbReference>
<dbReference type="SMART" id="SM00321">
    <property type="entry name" value="WSC"/>
    <property type="match status" value="2"/>
</dbReference>
<evidence type="ECO:0000256" key="7">
    <source>
        <dbReference type="SAM" id="MobiDB-lite"/>
    </source>
</evidence>
<evidence type="ECO:0000259" key="10">
    <source>
        <dbReference type="PROSITE" id="PS51212"/>
    </source>
</evidence>
<reference evidence="11 12" key="1">
    <citation type="journal article" date="2021" name="Sci. Rep.">
        <title>Genome sequencing of the multicellular alga Astrephomene provides insights into convergent evolution of germ-soma differentiation.</title>
        <authorList>
            <person name="Yamashita S."/>
            <person name="Yamamoto K."/>
            <person name="Matsuzaki R."/>
            <person name="Suzuki S."/>
            <person name="Yamaguchi H."/>
            <person name="Hirooka S."/>
            <person name="Minakuchi Y."/>
            <person name="Miyagishima S."/>
            <person name="Kawachi M."/>
            <person name="Toyoda A."/>
            <person name="Nozaki H."/>
        </authorList>
    </citation>
    <scope>NUCLEOTIDE SEQUENCE [LARGE SCALE GENOMIC DNA]</scope>
    <source>
        <strain evidence="11 12">NIES-4017</strain>
    </source>
</reference>
<organism evidence="11 12">
    <name type="scientific">Astrephomene gubernaculifera</name>
    <dbReference type="NCBI Taxonomy" id="47775"/>
    <lineage>
        <taxon>Eukaryota</taxon>
        <taxon>Viridiplantae</taxon>
        <taxon>Chlorophyta</taxon>
        <taxon>core chlorophytes</taxon>
        <taxon>Chlorophyceae</taxon>
        <taxon>CS clade</taxon>
        <taxon>Chlamydomonadales</taxon>
        <taxon>Astrephomenaceae</taxon>
        <taxon>Astrephomene</taxon>
    </lineage>
</organism>
<keyword evidence="6" id="KW-0325">Glycoprotein</keyword>
<dbReference type="InterPro" id="IPR018247">
    <property type="entry name" value="EF_Hand_1_Ca_BS"/>
</dbReference>
<evidence type="ECO:0000313" key="12">
    <source>
        <dbReference type="Proteomes" id="UP001054857"/>
    </source>
</evidence>
<keyword evidence="4 8" id="KW-1133">Transmembrane helix</keyword>
<dbReference type="InterPro" id="IPR002889">
    <property type="entry name" value="WSC_carb-bd"/>
</dbReference>